<evidence type="ECO:0000256" key="1">
    <source>
        <dbReference type="SAM" id="Phobius"/>
    </source>
</evidence>
<reference evidence="3 4" key="1">
    <citation type="submission" date="2020-02" db="EMBL/GenBank/DDBJ databases">
        <authorList>
            <person name="Yang Z."/>
        </authorList>
    </citation>
    <scope>NUCLEOTIDE SEQUENCE [LARGE SCALE GENOMIC DNA]</scope>
    <source>
        <strain evidence="3 4">HX-7-9</strain>
    </source>
</reference>
<gene>
    <name evidence="3" type="ORF">GZH52_10450</name>
</gene>
<name>A0A6B2KSI5_9NEIS</name>
<dbReference type="AlphaFoldDB" id="A0A6B2KSI5"/>
<keyword evidence="1" id="KW-1133">Transmembrane helix</keyword>
<accession>A0A6B2KSI5</accession>
<sequence>MARNFWWGALACLTTARAFAAAASDVVENTHVIAGADVGASAPAFWSQPEGAWSWFGAPLIGVAAVVVLYLIWQRRRR</sequence>
<evidence type="ECO:0000313" key="4">
    <source>
        <dbReference type="Proteomes" id="UP000482578"/>
    </source>
</evidence>
<keyword evidence="2" id="KW-0732">Signal</keyword>
<dbReference type="RefSeq" id="WP_163316412.1">
    <property type="nucleotide sequence ID" value="NZ_JAAGAA010000009.1"/>
</dbReference>
<dbReference type="Proteomes" id="UP000482578">
    <property type="component" value="Unassembled WGS sequence"/>
</dbReference>
<dbReference type="EMBL" id="JAAGAA010000009">
    <property type="protein sequence ID" value="NDV13206.1"/>
    <property type="molecule type" value="Genomic_DNA"/>
</dbReference>
<evidence type="ECO:0008006" key="5">
    <source>
        <dbReference type="Google" id="ProtNLM"/>
    </source>
</evidence>
<protein>
    <recommendedName>
        <fullName evidence="5">IPTL-CTERM sorting domain-containing protein</fullName>
    </recommendedName>
</protein>
<keyword evidence="1" id="KW-0472">Membrane</keyword>
<keyword evidence="1" id="KW-0812">Transmembrane</keyword>
<feature type="chain" id="PRO_5025518172" description="IPTL-CTERM sorting domain-containing protein" evidence="2">
    <location>
        <begin position="21"/>
        <end position="78"/>
    </location>
</feature>
<feature type="signal peptide" evidence="2">
    <location>
        <begin position="1"/>
        <end position="20"/>
    </location>
</feature>
<proteinExistence type="predicted"/>
<evidence type="ECO:0000313" key="3">
    <source>
        <dbReference type="EMBL" id="NDV13206.1"/>
    </source>
</evidence>
<organism evidence="3 4">
    <name type="scientific">Crenobacter caeni</name>
    <dbReference type="NCBI Taxonomy" id="2705474"/>
    <lineage>
        <taxon>Bacteria</taxon>
        <taxon>Pseudomonadati</taxon>
        <taxon>Pseudomonadota</taxon>
        <taxon>Betaproteobacteria</taxon>
        <taxon>Neisseriales</taxon>
        <taxon>Neisseriaceae</taxon>
        <taxon>Crenobacter</taxon>
    </lineage>
</organism>
<comment type="caution">
    <text evidence="3">The sequence shown here is derived from an EMBL/GenBank/DDBJ whole genome shotgun (WGS) entry which is preliminary data.</text>
</comment>
<keyword evidence="4" id="KW-1185">Reference proteome</keyword>
<evidence type="ECO:0000256" key="2">
    <source>
        <dbReference type="SAM" id="SignalP"/>
    </source>
</evidence>
<feature type="transmembrane region" description="Helical" evidence="1">
    <location>
        <begin position="52"/>
        <end position="73"/>
    </location>
</feature>